<dbReference type="SMART" id="SM00966">
    <property type="entry name" value="SpoVT_AbrB"/>
    <property type="match status" value="1"/>
</dbReference>
<keyword evidence="4" id="KW-1185">Reference proteome</keyword>
<name>A0A426FLL6_9BURK</name>
<dbReference type="GO" id="GO:0003677">
    <property type="term" value="F:DNA binding"/>
    <property type="evidence" value="ECO:0007669"/>
    <property type="project" value="UniProtKB-UniRule"/>
</dbReference>
<proteinExistence type="predicted"/>
<feature type="domain" description="SpoVT-AbrB" evidence="2">
    <location>
        <begin position="1"/>
        <end position="46"/>
    </location>
</feature>
<dbReference type="EMBL" id="RRUE01000002">
    <property type="protein sequence ID" value="RRN43706.1"/>
    <property type="molecule type" value="Genomic_DNA"/>
</dbReference>
<dbReference type="InterPro" id="IPR007159">
    <property type="entry name" value="SpoVT-AbrB_dom"/>
</dbReference>
<dbReference type="RefSeq" id="WP_125095910.1">
    <property type="nucleotide sequence ID" value="NZ_RRUE01000002.1"/>
</dbReference>
<dbReference type="OrthoDB" id="9811597at2"/>
<evidence type="ECO:0000313" key="3">
    <source>
        <dbReference type="EMBL" id="RRN43706.1"/>
    </source>
</evidence>
<dbReference type="Proteomes" id="UP000270261">
    <property type="component" value="Unassembled WGS sequence"/>
</dbReference>
<dbReference type="Pfam" id="PF04014">
    <property type="entry name" value="MazE_antitoxin"/>
    <property type="match status" value="1"/>
</dbReference>
<comment type="caution">
    <text evidence="3">The sequence shown here is derived from an EMBL/GenBank/DDBJ whole genome shotgun (WGS) entry which is preliminary data.</text>
</comment>
<dbReference type="InterPro" id="IPR037914">
    <property type="entry name" value="SpoVT-AbrB_sf"/>
</dbReference>
<accession>A0A426FLL6</accession>
<dbReference type="AlphaFoldDB" id="A0A426FLL6"/>
<evidence type="ECO:0000259" key="2">
    <source>
        <dbReference type="PROSITE" id="PS51740"/>
    </source>
</evidence>
<reference evidence="3 4" key="1">
    <citation type="submission" date="2018-11" db="EMBL/GenBank/DDBJ databases">
        <title>Genome sequencing of Lautropia sp. KCOM 2505 (= ChDC F240).</title>
        <authorList>
            <person name="Kook J.-K."/>
            <person name="Park S.-N."/>
            <person name="Lim Y.K."/>
        </authorList>
    </citation>
    <scope>NUCLEOTIDE SEQUENCE [LARGE SCALE GENOMIC DNA]</scope>
    <source>
        <strain evidence="3 4">KCOM 2505</strain>
    </source>
</reference>
<dbReference type="Gene3D" id="2.10.260.10">
    <property type="match status" value="1"/>
</dbReference>
<dbReference type="NCBIfam" id="TIGR01439">
    <property type="entry name" value="lp_hng_hel_AbrB"/>
    <property type="match status" value="1"/>
</dbReference>
<evidence type="ECO:0000256" key="1">
    <source>
        <dbReference type="PROSITE-ProRule" id="PRU01076"/>
    </source>
</evidence>
<organism evidence="3 4">
    <name type="scientific">Lautropia dentalis</name>
    <dbReference type="NCBI Taxonomy" id="2490857"/>
    <lineage>
        <taxon>Bacteria</taxon>
        <taxon>Pseudomonadati</taxon>
        <taxon>Pseudomonadota</taxon>
        <taxon>Betaproteobacteria</taxon>
        <taxon>Burkholderiales</taxon>
        <taxon>Burkholderiaceae</taxon>
        <taxon>Lautropia</taxon>
    </lineage>
</organism>
<gene>
    <name evidence="3" type="ORF">EHV23_09785</name>
</gene>
<keyword evidence="1 3" id="KW-0238">DNA-binding</keyword>
<dbReference type="SUPFAM" id="SSF89447">
    <property type="entry name" value="AbrB/MazE/MraZ-like"/>
    <property type="match status" value="1"/>
</dbReference>
<protein>
    <submittedName>
        <fullName evidence="3">AbrB/MazE/SpoVT family DNA-binding domain-containing protein</fullName>
    </submittedName>
</protein>
<dbReference type="PROSITE" id="PS51740">
    <property type="entry name" value="SPOVT_ABRB"/>
    <property type="match status" value="1"/>
</dbReference>
<sequence>MATTLTIKGQVTIPKKVRDALQLLPGDGVEFAFNEAGQIIVHKAGQPPRKALNQANADRFEAVRGAAQIKWRTDELMALLRQPD</sequence>
<evidence type="ECO:0000313" key="4">
    <source>
        <dbReference type="Proteomes" id="UP000270261"/>
    </source>
</evidence>